<feature type="compositionally biased region" description="Basic and acidic residues" evidence="1">
    <location>
        <begin position="429"/>
        <end position="446"/>
    </location>
</feature>
<reference evidence="2" key="1">
    <citation type="submission" date="2019-04" db="EMBL/GenBank/DDBJ databases">
        <authorList>
            <person name="Melise S."/>
            <person name="Noan J."/>
            <person name="Okalmin O."/>
        </authorList>
    </citation>
    <scope>NUCLEOTIDE SEQUENCE</scope>
    <source>
        <strain evidence="2">FN9</strain>
    </source>
</reference>
<gene>
    <name evidence="2" type="ORF">FUG_LOCUS220796</name>
</gene>
<dbReference type="EMBL" id="CAAKMV010000125">
    <property type="protein sequence ID" value="VIO56558.1"/>
    <property type="molecule type" value="Genomic_DNA"/>
</dbReference>
<organism evidence="2">
    <name type="scientific">Gibberella zeae</name>
    <name type="common">Wheat head blight fungus</name>
    <name type="synonym">Fusarium graminearum</name>
    <dbReference type="NCBI Taxonomy" id="5518"/>
    <lineage>
        <taxon>Eukaryota</taxon>
        <taxon>Fungi</taxon>
        <taxon>Dikarya</taxon>
        <taxon>Ascomycota</taxon>
        <taxon>Pezizomycotina</taxon>
        <taxon>Sordariomycetes</taxon>
        <taxon>Hypocreomycetidae</taxon>
        <taxon>Hypocreales</taxon>
        <taxon>Nectriaceae</taxon>
        <taxon>Fusarium</taxon>
    </lineage>
</organism>
<evidence type="ECO:0000313" key="2">
    <source>
        <dbReference type="EMBL" id="VIO56558.1"/>
    </source>
</evidence>
<evidence type="ECO:0000256" key="1">
    <source>
        <dbReference type="SAM" id="MobiDB-lite"/>
    </source>
</evidence>
<accession>A0A4E9DAL3</accession>
<sequence>MSDNSQGISFRTEHMNHLTDGNVIWHEMSTVPGNISAIKRLVMSNDRNFIDDDDVATILDMPKELLDRLNAFLWKYPHDLIALNDALRAVLVHDRIMKAADREAETWAYGVVDGRPGLKHAVPNVALATFVIYWPHYMRYHEEKSMSRHIHPFRFIHTHYVRDTFKYGMKMTIYPTHLNTGRISELVANVRSLSPDVPANHFIPVLPHSMPGTQLIWPKGTRTAQKGSAGLHALLLLNDIKLCGLPSYHHRDDWLQLISMPGCFANAVIRSVMSSHTYAPTIPTPMFWAPDMRGTLVSISGTHQFVGPFFKDIDPSMLPERFHHIPGSIAEALQEFCDYDISDEAFRRQTRERQCMRLNLARALNTPIENLRIDEKSGLITWDGMQDEVVMAVENNAIPSVFRQRSVPAPAPTRVTTPPPDNEPVSVDSTERLEPKRSSRLSTEHRDEMRQLLKELPIRSQPRNHIILILSGLAPPTHADLSRALEPLTACFDKAERLKGHFDGTVPVSDDEQRIDVLAAVPGIIAQICGAVPVEDTSLYICSAAKWAKSNAAERFPDDLKSLASQATFLAGIGPSVDAWAMFGSVYMPFSESNGYSAQRDLLGIIQGEIDSNAADRT</sequence>
<name>A0A4E9DAL3_GIBZA</name>
<feature type="region of interest" description="Disordered" evidence="1">
    <location>
        <begin position="404"/>
        <end position="446"/>
    </location>
</feature>
<protein>
    <submittedName>
        <fullName evidence="2">Uncharacterized protein</fullName>
    </submittedName>
</protein>
<proteinExistence type="predicted"/>
<dbReference type="AlphaFoldDB" id="A0A4E9DAL3"/>